<dbReference type="KEGG" id="egu:105034373"/>
<organism evidence="1 2">
    <name type="scientific">Elaeis guineensis var. tenera</name>
    <name type="common">Oil palm</name>
    <dbReference type="NCBI Taxonomy" id="51953"/>
    <lineage>
        <taxon>Eukaryota</taxon>
        <taxon>Viridiplantae</taxon>
        <taxon>Streptophyta</taxon>
        <taxon>Embryophyta</taxon>
        <taxon>Tracheophyta</taxon>
        <taxon>Spermatophyta</taxon>
        <taxon>Magnoliopsida</taxon>
        <taxon>Liliopsida</taxon>
        <taxon>Arecaceae</taxon>
        <taxon>Arecoideae</taxon>
        <taxon>Cocoseae</taxon>
        <taxon>Elaeidinae</taxon>
        <taxon>Elaeis</taxon>
    </lineage>
</organism>
<dbReference type="OrthoDB" id="759447at2759"/>
<proteinExistence type="predicted"/>
<evidence type="ECO:0000313" key="2">
    <source>
        <dbReference type="RefSeq" id="XP_010907809.1"/>
    </source>
</evidence>
<reference evidence="2" key="1">
    <citation type="submission" date="2025-08" db="UniProtKB">
        <authorList>
            <consortium name="RefSeq"/>
        </authorList>
    </citation>
    <scope>IDENTIFICATION</scope>
</reference>
<dbReference type="InParanoid" id="A0A6I9QE02"/>
<protein>
    <submittedName>
        <fullName evidence="2">Uncharacterized protein LOC105034373</fullName>
    </submittedName>
</protein>
<dbReference type="PANTHER" id="PTHR33240:SF15">
    <property type="entry name" value="GAG-PRO-LIKE PROTEIN"/>
    <property type="match status" value="1"/>
</dbReference>
<dbReference type="GeneID" id="105034373"/>
<accession>A0A6I9QE02</accession>
<gene>
    <name evidence="2" type="primary">LOC105034373</name>
</gene>
<dbReference type="AlphaFoldDB" id="A0A6I9QE02"/>
<dbReference type="PANTHER" id="PTHR33240">
    <property type="entry name" value="OS08G0508500 PROTEIN"/>
    <property type="match status" value="1"/>
</dbReference>
<evidence type="ECO:0000313" key="1">
    <source>
        <dbReference type="Proteomes" id="UP000504607"/>
    </source>
</evidence>
<name>A0A6I9QE02_ELAGV</name>
<sequence length="202" mass="23474">MKARSRDRRKYCRFHRDHGHDIEQCIQLKDKIKALIRCSYLEKYKREPLTQPPPNRRPQMTEEAMNNQLTIGVINMITIKLDRRETFDEESMKQPRLHDVITFSEKDARGIQTPHDDAVIVSAIIANYDVKKILIDHESSTDILFYSTFSRMKLLIDQLRKISTPLVGFTGDAITVEGEITLPLTTEIEPQQSTIFIIFTVV</sequence>
<dbReference type="RefSeq" id="XP_010907809.1">
    <property type="nucleotide sequence ID" value="XM_010909507.1"/>
</dbReference>
<keyword evidence="1" id="KW-1185">Reference proteome</keyword>
<dbReference type="Proteomes" id="UP000504607">
    <property type="component" value="Unplaced"/>
</dbReference>